<proteinExistence type="predicted"/>
<dbReference type="AlphaFoldDB" id="K7Z4X8"/>
<dbReference type="EMBL" id="CP003539">
    <property type="protein sequence ID" value="AFX99098.1"/>
    <property type="molecule type" value="Genomic_DNA"/>
</dbReference>
<protein>
    <submittedName>
        <fullName evidence="1">Uncharacterized protein</fullName>
    </submittedName>
</protein>
<dbReference type="KEGG" id="thal:A1OE_914"/>
<dbReference type="HOGENOM" id="CLU_3267265_0_0_5"/>
<accession>K7Z4X8</accession>
<name>K7Z4X8_9PROT</name>
<dbReference type="Proteomes" id="UP000010077">
    <property type="component" value="Chromosome"/>
</dbReference>
<evidence type="ECO:0000313" key="2">
    <source>
        <dbReference type="Proteomes" id="UP000010077"/>
    </source>
</evidence>
<reference evidence="1 2" key="1">
    <citation type="journal article" date="2012" name="Proc. Natl. Acad. Sci. U.S.A.">
        <title>Genome streamlining and chemical defense in a coral reef symbiosis.</title>
        <authorList>
            <person name="Kwan J.C."/>
            <person name="Donia M.S."/>
            <person name="Han A.W."/>
            <person name="Hirose E."/>
            <person name="Haygood M.G."/>
            <person name="Schmidt E.W."/>
        </authorList>
    </citation>
    <scope>NUCLEOTIDE SEQUENCE [LARGE SCALE GENOMIC DNA]</scope>
    <source>
        <strain evidence="1 2">L2</strain>
    </source>
</reference>
<organism evidence="1 2">
    <name type="scientific">Candidatus Endolissoclinum faulkneri L2</name>
    <dbReference type="NCBI Taxonomy" id="1193729"/>
    <lineage>
        <taxon>Bacteria</taxon>
        <taxon>Pseudomonadati</taxon>
        <taxon>Pseudomonadota</taxon>
        <taxon>Alphaproteobacteria</taxon>
        <taxon>Rhodospirillales</taxon>
        <taxon>Rhodospirillaceae</taxon>
        <taxon>Candidatus Endolissoclinum</taxon>
    </lineage>
</organism>
<sequence>MFAHCDYLKMVRHNLGSALFYTNNSLINRINKILLHCSMIV</sequence>
<evidence type="ECO:0000313" key="1">
    <source>
        <dbReference type="EMBL" id="AFX99098.1"/>
    </source>
</evidence>
<keyword evidence="2" id="KW-1185">Reference proteome</keyword>
<gene>
    <name evidence="1" type="ORF">A1OE_914</name>
</gene>